<dbReference type="NCBIfam" id="NF001862">
    <property type="entry name" value="PRK00601.1"/>
    <property type="match status" value="1"/>
</dbReference>
<evidence type="ECO:0000256" key="1">
    <source>
        <dbReference type="ARBA" id="ARBA00006581"/>
    </source>
</evidence>
<dbReference type="AlphaFoldDB" id="A0A1H4D2E4"/>
<reference evidence="9 10" key="1">
    <citation type="submission" date="2016-10" db="EMBL/GenBank/DDBJ databases">
        <authorList>
            <person name="de Groot N.N."/>
        </authorList>
    </citation>
    <scope>NUCLEOTIDE SEQUENCE [LARGE SCALE GENOMIC DNA]</scope>
    <source>
        <strain evidence="9 10">DSM 7343</strain>
    </source>
</reference>
<dbReference type="FunFam" id="2.70.40.10:FF:000002">
    <property type="entry name" value="dUTP diphosphatase"/>
    <property type="match status" value="1"/>
</dbReference>
<feature type="domain" description="dUTPase-like" evidence="8">
    <location>
        <begin position="15"/>
        <end position="146"/>
    </location>
</feature>
<dbReference type="PANTHER" id="PTHR11241:SF0">
    <property type="entry name" value="DEOXYURIDINE 5'-TRIPHOSPHATE NUCLEOTIDOHYDROLASE"/>
    <property type="match status" value="1"/>
</dbReference>
<evidence type="ECO:0000313" key="9">
    <source>
        <dbReference type="EMBL" id="SEA66502.1"/>
    </source>
</evidence>
<dbReference type="CDD" id="cd07557">
    <property type="entry name" value="trimeric_dUTPase"/>
    <property type="match status" value="1"/>
</dbReference>
<dbReference type="PANTHER" id="PTHR11241">
    <property type="entry name" value="DEOXYURIDINE 5'-TRIPHOSPHATE NUCLEOTIDOHYDROLASE"/>
    <property type="match status" value="1"/>
</dbReference>
<comment type="function">
    <text evidence="7">This enzyme is involved in nucleotide metabolism: it produces dUMP, the immediate precursor of thymidine nucleotides and it decreases the intracellular concentration of dUTP so that uracil cannot be incorporated into DNA.</text>
</comment>
<dbReference type="OrthoDB" id="9809956at2"/>
<evidence type="ECO:0000256" key="3">
    <source>
        <dbReference type="ARBA" id="ARBA00022801"/>
    </source>
</evidence>
<dbReference type="EC" id="3.6.1.23" evidence="7"/>
<dbReference type="SUPFAM" id="SSF51283">
    <property type="entry name" value="dUTPase-like"/>
    <property type="match status" value="1"/>
</dbReference>
<protein>
    <recommendedName>
        <fullName evidence="7">Deoxyuridine 5'-triphosphate nucleotidohydrolase</fullName>
        <shortName evidence="7">dUTPase</shortName>
        <ecNumber evidence="7">3.6.1.23</ecNumber>
    </recommendedName>
    <alternativeName>
        <fullName evidence="7">dUTP pyrophosphatase</fullName>
    </alternativeName>
</protein>
<keyword evidence="2 7" id="KW-0479">Metal-binding</keyword>
<keyword evidence="3 7" id="KW-0378">Hydrolase</keyword>
<keyword evidence="4 7" id="KW-0460">Magnesium</keyword>
<dbReference type="InterPro" id="IPR036157">
    <property type="entry name" value="dUTPase-like_sf"/>
</dbReference>
<evidence type="ECO:0000259" key="8">
    <source>
        <dbReference type="Pfam" id="PF00692"/>
    </source>
</evidence>
<comment type="cofactor">
    <cofactor evidence="7">
        <name>Mg(2+)</name>
        <dbReference type="ChEBI" id="CHEBI:18420"/>
    </cofactor>
</comment>
<dbReference type="Gene3D" id="2.70.40.10">
    <property type="match status" value="1"/>
</dbReference>
<dbReference type="GO" id="GO:0006226">
    <property type="term" value="P:dUMP biosynthetic process"/>
    <property type="evidence" value="ECO:0007669"/>
    <property type="project" value="UniProtKB-UniRule"/>
</dbReference>
<feature type="binding site" evidence="7">
    <location>
        <begin position="84"/>
        <end position="86"/>
    </location>
    <ligand>
        <name>substrate</name>
    </ligand>
</feature>
<evidence type="ECO:0000256" key="2">
    <source>
        <dbReference type="ARBA" id="ARBA00022723"/>
    </source>
</evidence>
<dbReference type="Proteomes" id="UP000199409">
    <property type="component" value="Unassembled WGS sequence"/>
</dbReference>
<keyword evidence="10" id="KW-1185">Reference proteome</keyword>
<gene>
    <name evidence="7" type="primary">dut</name>
    <name evidence="9" type="ORF">SAMN05660420_02783</name>
</gene>
<comment type="catalytic activity">
    <reaction evidence="6 7">
        <text>dUTP + H2O = dUMP + diphosphate + H(+)</text>
        <dbReference type="Rhea" id="RHEA:10248"/>
        <dbReference type="ChEBI" id="CHEBI:15377"/>
        <dbReference type="ChEBI" id="CHEBI:15378"/>
        <dbReference type="ChEBI" id="CHEBI:33019"/>
        <dbReference type="ChEBI" id="CHEBI:61555"/>
        <dbReference type="ChEBI" id="CHEBI:246422"/>
        <dbReference type="EC" id="3.6.1.23"/>
    </reaction>
</comment>
<dbReference type="InterPro" id="IPR008181">
    <property type="entry name" value="dUTPase"/>
</dbReference>
<dbReference type="NCBIfam" id="TIGR00576">
    <property type="entry name" value="dut"/>
    <property type="match status" value="1"/>
</dbReference>
<dbReference type="UniPathway" id="UPA00610">
    <property type="reaction ID" value="UER00666"/>
</dbReference>
<dbReference type="GO" id="GO:0004170">
    <property type="term" value="F:dUTP diphosphatase activity"/>
    <property type="evidence" value="ECO:0007669"/>
    <property type="project" value="UniProtKB-UniRule"/>
</dbReference>
<organism evidence="9 10">
    <name type="scientific">Desulfuromusa kysingii</name>
    <dbReference type="NCBI Taxonomy" id="37625"/>
    <lineage>
        <taxon>Bacteria</taxon>
        <taxon>Pseudomonadati</taxon>
        <taxon>Thermodesulfobacteriota</taxon>
        <taxon>Desulfuromonadia</taxon>
        <taxon>Desulfuromonadales</taxon>
        <taxon>Geopsychrobacteraceae</taxon>
        <taxon>Desulfuromusa</taxon>
    </lineage>
</organism>
<dbReference type="RefSeq" id="WP_092349865.1">
    <property type="nucleotide sequence ID" value="NZ_FNQN01000009.1"/>
</dbReference>
<accession>A0A1H4D2E4</accession>
<comment type="pathway">
    <text evidence="7">Pyrimidine metabolism; dUMP biosynthesis; dUMP from dCTP (dUTP route): step 2/2.</text>
</comment>
<comment type="similarity">
    <text evidence="1 7">Belongs to the dUTPase family.</text>
</comment>
<dbReference type="EMBL" id="FNQN01000009">
    <property type="protein sequence ID" value="SEA66502.1"/>
    <property type="molecule type" value="Genomic_DNA"/>
</dbReference>
<proteinExistence type="inferred from homology"/>
<evidence type="ECO:0000256" key="6">
    <source>
        <dbReference type="ARBA" id="ARBA00047686"/>
    </source>
</evidence>
<evidence type="ECO:0000256" key="4">
    <source>
        <dbReference type="ARBA" id="ARBA00022842"/>
    </source>
</evidence>
<evidence type="ECO:0000313" key="10">
    <source>
        <dbReference type="Proteomes" id="UP000199409"/>
    </source>
</evidence>
<dbReference type="GO" id="GO:0000287">
    <property type="term" value="F:magnesium ion binding"/>
    <property type="evidence" value="ECO:0007669"/>
    <property type="project" value="UniProtKB-UniRule"/>
</dbReference>
<dbReference type="STRING" id="37625.SAMN05660420_02783"/>
<evidence type="ECO:0000256" key="7">
    <source>
        <dbReference type="HAMAP-Rule" id="MF_00116"/>
    </source>
</evidence>
<evidence type="ECO:0000256" key="5">
    <source>
        <dbReference type="ARBA" id="ARBA00023080"/>
    </source>
</evidence>
<dbReference type="Pfam" id="PF00692">
    <property type="entry name" value="dUTPase"/>
    <property type="match status" value="1"/>
</dbReference>
<dbReference type="GO" id="GO:0046081">
    <property type="term" value="P:dUTP catabolic process"/>
    <property type="evidence" value="ECO:0007669"/>
    <property type="project" value="InterPro"/>
</dbReference>
<dbReference type="InterPro" id="IPR033704">
    <property type="entry name" value="dUTPase_trimeric"/>
</dbReference>
<keyword evidence="5 7" id="KW-0546">Nucleotide metabolism</keyword>
<comment type="caution">
    <text evidence="7">Lacks conserved residue(s) required for the propagation of feature annotation.</text>
</comment>
<sequence>MLKPQVMIKKLHPQAVIPKYMTELAAGMDVCAFMQEPLQLQPGQRALIPTGLSFALPAGFEIQVRPRSGLAIKHGIALVNSPGTIDADYRGEVAIILINHGQEPFTVNSGDRIAQLVVAPICQADLIEVSELSETLRGAGGFGHTGSHNEKV</sequence>
<dbReference type="HAMAP" id="MF_00116">
    <property type="entry name" value="dUTPase_bact"/>
    <property type="match status" value="1"/>
</dbReference>
<dbReference type="InterPro" id="IPR029054">
    <property type="entry name" value="dUTPase-like"/>
</dbReference>
<name>A0A1H4D2E4_9BACT</name>
<feature type="binding site" evidence="7">
    <location>
        <begin position="67"/>
        <end position="69"/>
    </location>
    <ligand>
        <name>substrate</name>
    </ligand>
</feature>
<feature type="binding site" evidence="7">
    <location>
        <position position="80"/>
    </location>
    <ligand>
        <name>substrate</name>
    </ligand>
</feature>